<dbReference type="InterPro" id="IPR018321">
    <property type="entry name" value="Glucosamine6P_isomerase_CS"/>
</dbReference>
<comment type="caution">
    <text evidence="8">The sequence shown here is derived from an EMBL/GenBank/DDBJ whole genome shotgun (WGS) entry which is preliminary data.</text>
</comment>
<dbReference type="GO" id="GO:0006046">
    <property type="term" value="P:N-acetylglucosamine catabolic process"/>
    <property type="evidence" value="ECO:0007669"/>
    <property type="project" value="TreeGrafter"/>
</dbReference>
<gene>
    <name evidence="8" type="ORF">RB653_004416</name>
</gene>
<comment type="function">
    <text evidence="5">Catalyzes the reversible conversion of alpha-D-glucosamine 6-phosphate (GlcN-6P) into beta-D-fructose 6-phosphate (Fru-6P) and ammonium ion, a regulatory reaction step in de novo uridine diphosphate-N-acetyl-alpha-D-glucosamine (UDP-GlcNAc) biosynthesis via hexosamine pathway.</text>
</comment>
<dbReference type="EC" id="3.5.99.6" evidence="6"/>
<dbReference type="PANTHER" id="PTHR11280">
    <property type="entry name" value="GLUCOSAMINE-6-PHOSPHATE ISOMERASE"/>
    <property type="match status" value="1"/>
</dbReference>
<reference evidence="8 9" key="1">
    <citation type="submission" date="2023-11" db="EMBL/GenBank/DDBJ databases">
        <title>Dfirmibasis_genome.</title>
        <authorList>
            <person name="Edelbroek B."/>
            <person name="Kjellin J."/>
            <person name="Jerlstrom-Hultqvist J."/>
            <person name="Soderbom F."/>
        </authorList>
    </citation>
    <scope>NUCLEOTIDE SEQUENCE [LARGE SCALE GENOMIC DNA]</scope>
    <source>
        <strain evidence="8 9">TNS-C-14</strain>
    </source>
</reference>
<evidence type="ECO:0000256" key="4">
    <source>
        <dbReference type="ARBA" id="ARBA00023277"/>
    </source>
</evidence>
<evidence type="ECO:0000313" key="8">
    <source>
        <dbReference type="EMBL" id="KAK5582828.1"/>
    </source>
</evidence>
<comment type="catalytic activity">
    <reaction evidence="1 6">
        <text>alpha-D-glucosamine 6-phosphate + H2O = beta-D-fructose 6-phosphate + NH4(+)</text>
        <dbReference type="Rhea" id="RHEA:12172"/>
        <dbReference type="ChEBI" id="CHEBI:15377"/>
        <dbReference type="ChEBI" id="CHEBI:28938"/>
        <dbReference type="ChEBI" id="CHEBI:57634"/>
        <dbReference type="ChEBI" id="CHEBI:75989"/>
        <dbReference type="EC" id="3.5.99.6"/>
    </reaction>
</comment>
<sequence>MRLIIKNDSSEAGEYISQVIKKRINDYFKNRKDGDRPFVIGLPTGSSPLPIYKRLIEMNKNKEISFQDVVTFNMDEYVGLEFNHEFSYHYFMWENFFNHIDIKKENVNILNGNSNSHEKECELYEEKIKSYGGIDLFLGGMGVDGHIAFNEPGSSLSSRTRIKTLTRDTIIVNSRFFKNINQVPTQALTVGVGTIMDAREIILIVTGHSKAMALYKTIEEGVNHMWTASAIQMHKKSMIVCDEDATAELKVKTYKYFKEIESNY</sequence>
<evidence type="ECO:0000256" key="3">
    <source>
        <dbReference type="ARBA" id="ARBA00022801"/>
    </source>
</evidence>
<accession>A0AAN7UJ96</accession>
<dbReference type="GO" id="GO:0042802">
    <property type="term" value="F:identical protein binding"/>
    <property type="evidence" value="ECO:0007669"/>
    <property type="project" value="TreeGrafter"/>
</dbReference>
<organism evidence="8 9">
    <name type="scientific">Dictyostelium firmibasis</name>
    <dbReference type="NCBI Taxonomy" id="79012"/>
    <lineage>
        <taxon>Eukaryota</taxon>
        <taxon>Amoebozoa</taxon>
        <taxon>Evosea</taxon>
        <taxon>Eumycetozoa</taxon>
        <taxon>Dictyostelia</taxon>
        <taxon>Dictyosteliales</taxon>
        <taxon>Dictyosteliaceae</taxon>
        <taxon>Dictyostelium</taxon>
    </lineage>
</organism>
<dbReference type="NCBIfam" id="TIGR00502">
    <property type="entry name" value="nagB"/>
    <property type="match status" value="1"/>
</dbReference>
<dbReference type="GO" id="GO:0006043">
    <property type="term" value="P:glucosamine catabolic process"/>
    <property type="evidence" value="ECO:0007669"/>
    <property type="project" value="TreeGrafter"/>
</dbReference>
<dbReference type="CDD" id="cd01399">
    <property type="entry name" value="GlcN6P_deaminase"/>
    <property type="match status" value="1"/>
</dbReference>
<name>A0AAN7UJ96_9MYCE</name>
<dbReference type="PROSITE" id="PS01161">
    <property type="entry name" value="GLC_GALNAC_ISOMERASE"/>
    <property type="match status" value="1"/>
</dbReference>
<dbReference type="PANTHER" id="PTHR11280:SF5">
    <property type="entry name" value="GLUCOSAMINE-6-PHOSPHATE ISOMERASE"/>
    <property type="match status" value="1"/>
</dbReference>
<comment type="similarity">
    <text evidence="2 6">Belongs to the glucosamine/galactosamine-6-phosphate isomerase family.</text>
</comment>
<dbReference type="HAMAP" id="MF_01241">
    <property type="entry name" value="GlcN6P_deamin"/>
    <property type="match status" value="1"/>
</dbReference>
<proteinExistence type="inferred from homology"/>
<dbReference type="EMBL" id="JAVFKY010000001">
    <property type="protein sequence ID" value="KAK5582828.1"/>
    <property type="molecule type" value="Genomic_DNA"/>
</dbReference>
<dbReference type="InterPro" id="IPR006148">
    <property type="entry name" value="Glc/Gal-6P_isomerase"/>
</dbReference>
<evidence type="ECO:0000256" key="1">
    <source>
        <dbReference type="ARBA" id="ARBA00000644"/>
    </source>
</evidence>
<dbReference type="AlphaFoldDB" id="A0AAN7UJ96"/>
<dbReference type="Pfam" id="PF01182">
    <property type="entry name" value="Glucosamine_iso"/>
    <property type="match status" value="1"/>
</dbReference>
<dbReference type="GO" id="GO:0004342">
    <property type="term" value="F:glucosamine-6-phosphate deaminase activity"/>
    <property type="evidence" value="ECO:0007669"/>
    <property type="project" value="UniProtKB-UniRule"/>
</dbReference>
<dbReference type="GO" id="GO:0019262">
    <property type="term" value="P:N-acetylneuraminate catabolic process"/>
    <property type="evidence" value="ECO:0007669"/>
    <property type="project" value="TreeGrafter"/>
</dbReference>
<keyword evidence="4 6" id="KW-0119">Carbohydrate metabolism</keyword>
<dbReference type="SUPFAM" id="SSF100950">
    <property type="entry name" value="NagB/RpiA/CoA transferase-like"/>
    <property type="match status" value="1"/>
</dbReference>
<dbReference type="Gene3D" id="3.40.50.1360">
    <property type="match status" value="1"/>
</dbReference>
<evidence type="ECO:0000259" key="7">
    <source>
        <dbReference type="Pfam" id="PF01182"/>
    </source>
</evidence>
<evidence type="ECO:0000256" key="6">
    <source>
        <dbReference type="RuleBase" id="RU361197"/>
    </source>
</evidence>
<dbReference type="InterPro" id="IPR004547">
    <property type="entry name" value="Glucosamine6P_isomerase"/>
</dbReference>
<protein>
    <recommendedName>
        <fullName evidence="6">Glucosamine-6-phosphate isomerase</fullName>
        <ecNumber evidence="6">3.5.99.6</ecNumber>
    </recommendedName>
    <alternativeName>
        <fullName evidence="6">Glucosamine-6-phosphate isomerase</fullName>
    </alternativeName>
</protein>
<keyword evidence="9" id="KW-1185">Reference proteome</keyword>
<keyword evidence="3 6" id="KW-0378">Hydrolase</keyword>
<evidence type="ECO:0000256" key="5">
    <source>
        <dbReference type="ARBA" id="ARBA00049961"/>
    </source>
</evidence>
<evidence type="ECO:0000313" key="9">
    <source>
        <dbReference type="Proteomes" id="UP001344447"/>
    </source>
</evidence>
<feature type="domain" description="Glucosamine/galactosamine-6-phosphate isomerase" evidence="7">
    <location>
        <begin position="18"/>
        <end position="237"/>
    </location>
</feature>
<dbReference type="FunFam" id="3.40.50.1360:FF:000002">
    <property type="entry name" value="Glucosamine-6-phosphate deaminase"/>
    <property type="match status" value="1"/>
</dbReference>
<dbReference type="GO" id="GO:0005975">
    <property type="term" value="P:carbohydrate metabolic process"/>
    <property type="evidence" value="ECO:0007669"/>
    <property type="project" value="InterPro"/>
</dbReference>
<dbReference type="Proteomes" id="UP001344447">
    <property type="component" value="Unassembled WGS sequence"/>
</dbReference>
<dbReference type="InterPro" id="IPR037171">
    <property type="entry name" value="NagB/RpiA_transferase-like"/>
</dbReference>
<evidence type="ECO:0000256" key="2">
    <source>
        <dbReference type="ARBA" id="ARBA00005526"/>
    </source>
</evidence>
<dbReference type="GO" id="GO:0005829">
    <property type="term" value="C:cytosol"/>
    <property type="evidence" value="ECO:0007669"/>
    <property type="project" value="UniProtKB-ARBA"/>
</dbReference>